<dbReference type="PANTHER" id="PTHR10900">
    <property type="entry name" value="PERIOSTIN-RELATED"/>
    <property type="match status" value="1"/>
</dbReference>
<proteinExistence type="predicted"/>
<protein>
    <submittedName>
        <fullName evidence="2">Fasciclin domain-containing protein</fullName>
    </submittedName>
</protein>
<name>A0A6B1DU06_9CHLR</name>
<dbReference type="SUPFAM" id="SSF82153">
    <property type="entry name" value="FAS1 domain"/>
    <property type="match status" value="1"/>
</dbReference>
<accession>A0A6B1DU06</accession>
<dbReference type="PANTHER" id="PTHR10900:SF77">
    <property type="entry name" value="FI19380P1"/>
    <property type="match status" value="1"/>
</dbReference>
<evidence type="ECO:0000259" key="1">
    <source>
        <dbReference type="PROSITE" id="PS50213"/>
    </source>
</evidence>
<gene>
    <name evidence="2" type="ORF">F4Y08_13345</name>
</gene>
<dbReference type="InterPro" id="IPR050904">
    <property type="entry name" value="Adhesion/Biosynth-related"/>
</dbReference>
<sequence>MRLVAGVLNRADVEIAVDDGRFETLVAALQAADLVETLAGPGPFTVFAPTDDTFAKLPEGTVEALLGDIPALTAILLYHVVPGNVTATDIAALDSATTMQGGTVAISIEGDTVRINDAQVVIADIEAANGTIHVIDTDTRITWTTGHVHVTWLTGGARPNSDGHRLSAGVAVSATLASAL</sequence>
<dbReference type="Gene3D" id="2.30.180.10">
    <property type="entry name" value="FAS1 domain"/>
    <property type="match status" value="1"/>
</dbReference>
<dbReference type="FunFam" id="2.30.180.10:FF:000032">
    <property type="entry name" value="Fasciclin domain-containing protein, putative"/>
    <property type="match status" value="1"/>
</dbReference>
<comment type="caution">
    <text evidence="2">The sequence shown here is derived from an EMBL/GenBank/DDBJ whole genome shotgun (WGS) entry which is preliminary data.</text>
</comment>
<organism evidence="2">
    <name type="scientific">Caldilineaceae bacterium SB0662_bin_9</name>
    <dbReference type="NCBI Taxonomy" id="2605258"/>
    <lineage>
        <taxon>Bacteria</taxon>
        <taxon>Bacillati</taxon>
        <taxon>Chloroflexota</taxon>
        <taxon>Caldilineae</taxon>
        <taxon>Caldilineales</taxon>
        <taxon>Caldilineaceae</taxon>
    </lineage>
</organism>
<dbReference type="EMBL" id="VXPY01000094">
    <property type="protein sequence ID" value="MYD91300.1"/>
    <property type="molecule type" value="Genomic_DNA"/>
</dbReference>
<dbReference type="PROSITE" id="PS50213">
    <property type="entry name" value="FAS1"/>
    <property type="match status" value="1"/>
</dbReference>
<dbReference type="SMART" id="SM00554">
    <property type="entry name" value="FAS1"/>
    <property type="match status" value="1"/>
</dbReference>
<reference evidence="2" key="1">
    <citation type="submission" date="2019-09" db="EMBL/GenBank/DDBJ databases">
        <title>Characterisation of the sponge microbiome using genome-centric metagenomics.</title>
        <authorList>
            <person name="Engelberts J.P."/>
            <person name="Robbins S.J."/>
            <person name="De Goeij J.M."/>
            <person name="Aranda M."/>
            <person name="Bell S.C."/>
            <person name="Webster N.S."/>
        </authorList>
    </citation>
    <scope>NUCLEOTIDE SEQUENCE</scope>
    <source>
        <strain evidence="2">SB0662_bin_9</strain>
    </source>
</reference>
<dbReference type="InterPro" id="IPR036378">
    <property type="entry name" value="FAS1_dom_sf"/>
</dbReference>
<dbReference type="AlphaFoldDB" id="A0A6B1DU06"/>
<feature type="domain" description="FAS1" evidence="1">
    <location>
        <begin position="9"/>
        <end position="139"/>
    </location>
</feature>
<dbReference type="Pfam" id="PF02469">
    <property type="entry name" value="Fasciclin"/>
    <property type="match status" value="1"/>
</dbReference>
<dbReference type="GO" id="GO:0005615">
    <property type="term" value="C:extracellular space"/>
    <property type="evidence" value="ECO:0007669"/>
    <property type="project" value="TreeGrafter"/>
</dbReference>
<dbReference type="InterPro" id="IPR000782">
    <property type="entry name" value="FAS1_domain"/>
</dbReference>
<evidence type="ECO:0000313" key="2">
    <source>
        <dbReference type="EMBL" id="MYD91300.1"/>
    </source>
</evidence>